<dbReference type="Proteomes" id="UP001556220">
    <property type="component" value="Unassembled WGS sequence"/>
</dbReference>
<gene>
    <name evidence="3" type="ORF">ABQJ54_11060</name>
</gene>
<dbReference type="PROSITE" id="PS51257">
    <property type="entry name" value="PROKAR_LIPOPROTEIN"/>
    <property type="match status" value="1"/>
</dbReference>
<dbReference type="InterPro" id="IPR007049">
    <property type="entry name" value="Carb-sel_porin_OprB"/>
</dbReference>
<organism evidence="3 4">
    <name type="scientific">Rhodanobacter lycopersici</name>
    <dbReference type="NCBI Taxonomy" id="3162487"/>
    <lineage>
        <taxon>Bacteria</taxon>
        <taxon>Pseudomonadati</taxon>
        <taxon>Pseudomonadota</taxon>
        <taxon>Gammaproteobacteria</taxon>
        <taxon>Lysobacterales</taxon>
        <taxon>Rhodanobacteraceae</taxon>
        <taxon>Rhodanobacter</taxon>
    </lineage>
</organism>
<feature type="signal peptide" evidence="2">
    <location>
        <begin position="1"/>
        <end position="35"/>
    </location>
</feature>
<accession>A0ABV3QFM5</accession>
<sequence length="448" mass="48574">MGHSKATGKTTGTRGRITAACLIVLACYVTANAHAQTQTQDPNTATSPVETPTDWLHDTGFLGDWGGERTQLSNDGYNFFGNLQSQTSSITHGGKKRGTATTYQVVAGTTLNLDKLMGIPGGNFTFAVSDRFGSNASNWAGTKVIIDSNYGEGENFRLANLSFRQSLLKGRLSYQVGYFPAAAEFDYSPILCGLLNQGFCGHPNSLAADSSGIQNPPGAQMGARVTGFILPDVYLKVGAFKVIPRDYVNNAYGFHLGTGGATGNIYLSELGWDAKLGEQGLVGHYKIGGYYDTSDAPDVVDTSIQRKGRTNGWLAIDQMVYGIGPDAKRGLVLFLNLTEAGRSNEQIQSYNSAGFVFLGPFASRPDDILSLGWAKSDINGRILAAERQRRPDVRYYDAEKYIDLSYHIQLTPWLFITPDVQYLMDPGVYSKTHYPNAIVVGGELAIKF</sequence>
<dbReference type="Gene3D" id="2.40.160.180">
    <property type="entry name" value="Carbohydrate-selective porin OprB"/>
    <property type="match status" value="1"/>
</dbReference>
<evidence type="ECO:0000256" key="2">
    <source>
        <dbReference type="RuleBase" id="RU363072"/>
    </source>
</evidence>
<dbReference type="InterPro" id="IPR052932">
    <property type="entry name" value="OprB_Porin"/>
</dbReference>
<reference evidence="3 4" key="1">
    <citation type="submission" date="2024-06" db="EMBL/GenBank/DDBJ databases">
        <authorList>
            <person name="Woo H."/>
        </authorList>
    </citation>
    <scope>NUCLEOTIDE SEQUENCE [LARGE SCALE GENOMIC DNA]</scope>
    <source>
        <strain evidence="3 4">Si-c</strain>
    </source>
</reference>
<feature type="chain" id="PRO_5045010109" evidence="2">
    <location>
        <begin position="36"/>
        <end position="448"/>
    </location>
</feature>
<protein>
    <submittedName>
        <fullName evidence="3">Carbohydrate porin</fullName>
    </submittedName>
</protein>
<evidence type="ECO:0000313" key="3">
    <source>
        <dbReference type="EMBL" id="MEW9572291.1"/>
    </source>
</evidence>
<comment type="caution">
    <text evidence="3">The sequence shown here is derived from an EMBL/GenBank/DDBJ whole genome shotgun (WGS) entry which is preliminary data.</text>
</comment>
<name>A0ABV3QFM5_9GAMM</name>
<comment type="similarity">
    <text evidence="1 2">Belongs to the OprB family.</text>
</comment>
<dbReference type="Pfam" id="PF04966">
    <property type="entry name" value="OprB"/>
    <property type="match status" value="1"/>
</dbReference>
<dbReference type="EMBL" id="JBFOHK010000002">
    <property type="protein sequence ID" value="MEW9572291.1"/>
    <property type="molecule type" value="Genomic_DNA"/>
</dbReference>
<evidence type="ECO:0000256" key="1">
    <source>
        <dbReference type="ARBA" id="ARBA00008769"/>
    </source>
</evidence>
<evidence type="ECO:0000313" key="4">
    <source>
        <dbReference type="Proteomes" id="UP001556220"/>
    </source>
</evidence>
<dbReference type="PANTHER" id="PTHR37944">
    <property type="entry name" value="PORIN B"/>
    <property type="match status" value="1"/>
</dbReference>
<dbReference type="RefSeq" id="WP_367854341.1">
    <property type="nucleotide sequence ID" value="NZ_JBFOHK010000002.1"/>
</dbReference>
<keyword evidence="2" id="KW-0732">Signal</keyword>
<dbReference type="InterPro" id="IPR038673">
    <property type="entry name" value="OprB_sf"/>
</dbReference>
<keyword evidence="4" id="KW-1185">Reference proteome</keyword>
<proteinExistence type="inferred from homology"/>
<dbReference type="PANTHER" id="PTHR37944:SF1">
    <property type="entry name" value="PORIN B"/>
    <property type="match status" value="1"/>
</dbReference>